<reference evidence="2 3" key="2">
    <citation type="submission" date="2023-12" db="EMBL/GenBank/DDBJ databases">
        <title>Description of an unclassified Opitutus bacterium of Verrucomicrobiota.</title>
        <authorList>
            <person name="Zhang D.-F."/>
        </authorList>
    </citation>
    <scope>NUCLEOTIDE SEQUENCE [LARGE SCALE GENOMIC DNA]</scope>
    <source>
        <strain evidence="2 3">WL0086</strain>
    </source>
</reference>
<sequence length="162" mass="17725">MSEPSAANAYLADHVALLRSSFRQLTGRELLSLDAAEAEASPAAIAEALYRAPFVVLSHGTEVDPVFNYANLTAQCVFEMSWAEITQLPSRFSAEPVSREERAQLLERVSSHGFIDDYRGVRISATGRRFWIEQATVWNVSDATGAACGQAATFAQWTPLAE</sequence>
<reference evidence="2 3" key="1">
    <citation type="submission" date="2021-08" db="EMBL/GenBank/DDBJ databases">
        <authorList>
            <person name="Zhang D."/>
            <person name="Zhang A."/>
            <person name="Wang L."/>
        </authorList>
    </citation>
    <scope>NUCLEOTIDE SEQUENCE [LARGE SCALE GENOMIC DNA]</scope>
    <source>
        <strain evidence="2 3">WL0086</strain>
    </source>
</reference>
<accession>A0ABZ1CB87</accession>
<dbReference type="InterPro" id="IPR013978">
    <property type="entry name" value="MEKHLA"/>
</dbReference>
<gene>
    <name evidence="2" type="ORF">K1X11_022370</name>
</gene>
<dbReference type="Proteomes" id="UP000738431">
    <property type="component" value="Chromosome"/>
</dbReference>
<dbReference type="RefSeq" id="WP_221030269.1">
    <property type="nucleotide sequence ID" value="NZ_CP139781.1"/>
</dbReference>
<proteinExistence type="predicted"/>
<evidence type="ECO:0000313" key="2">
    <source>
        <dbReference type="EMBL" id="WRQ87570.1"/>
    </source>
</evidence>
<organism evidence="2 3">
    <name type="scientific">Actomonas aquatica</name>
    <dbReference type="NCBI Taxonomy" id="2866162"/>
    <lineage>
        <taxon>Bacteria</taxon>
        <taxon>Pseudomonadati</taxon>
        <taxon>Verrucomicrobiota</taxon>
        <taxon>Opitutia</taxon>
        <taxon>Opitutales</taxon>
        <taxon>Opitutaceae</taxon>
        <taxon>Actomonas</taxon>
    </lineage>
</organism>
<evidence type="ECO:0000313" key="3">
    <source>
        <dbReference type="Proteomes" id="UP000738431"/>
    </source>
</evidence>
<dbReference type="Pfam" id="PF08670">
    <property type="entry name" value="MEKHLA"/>
    <property type="match status" value="1"/>
</dbReference>
<dbReference type="EMBL" id="CP139781">
    <property type="protein sequence ID" value="WRQ87570.1"/>
    <property type="molecule type" value="Genomic_DNA"/>
</dbReference>
<keyword evidence="3" id="KW-1185">Reference proteome</keyword>
<feature type="domain" description="MEKHLA" evidence="1">
    <location>
        <begin position="13"/>
        <end position="158"/>
    </location>
</feature>
<protein>
    <submittedName>
        <fullName evidence="2">MEKHLA domain-containing protein</fullName>
    </submittedName>
</protein>
<evidence type="ECO:0000259" key="1">
    <source>
        <dbReference type="Pfam" id="PF08670"/>
    </source>
</evidence>
<name>A0ABZ1CB87_9BACT</name>